<dbReference type="NCBIfam" id="NF006720">
    <property type="entry name" value="PRK09258.1"/>
    <property type="match status" value="1"/>
</dbReference>
<dbReference type="Proteomes" id="UP000664209">
    <property type="component" value="Unassembled WGS sequence"/>
</dbReference>
<dbReference type="Pfam" id="PF08541">
    <property type="entry name" value="ACP_syn_III_C"/>
    <property type="match status" value="1"/>
</dbReference>
<dbReference type="SUPFAM" id="SSF53901">
    <property type="entry name" value="Thiolase-like"/>
    <property type="match status" value="1"/>
</dbReference>
<feature type="domain" description="Beta-ketoacyl-[acyl-carrier-protein] synthase III C-terminal" evidence="3">
    <location>
        <begin position="255"/>
        <end position="338"/>
    </location>
</feature>
<dbReference type="InterPro" id="IPR013747">
    <property type="entry name" value="ACP_syn_III_C"/>
</dbReference>
<dbReference type="EMBL" id="JAGEMK010000002">
    <property type="protein sequence ID" value="MBO1751346.1"/>
    <property type="molecule type" value="Genomic_DNA"/>
</dbReference>
<keyword evidence="6" id="KW-1185">Reference proteome</keyword>
<feature type="domain" description="Beta-ketoacyl-[acyl-carrier-protein] synthase III N-terminal" evidence="4">
    <location>
        <begin position="123"/>
        <end position="201"/>
    </location>
</feature>
<evidence type="ECO:0000256" key="2">
    <source>
        <dbReference type="ARBA" id="ARBA00023315"/>
    </source>
</evidence>
<dbReference type="Pfam" id="PF08545">
    <property type="entry name" value="ACP_syn_III"/>
    <property type="match status" value="1"/>
</dbReference>
<evidence type="ECO:0000259" key="4">
    <source>
        <dbReference type="Pfam" id="PF08545"/>
    </source>
</evidence>
<proteinExistence type="predicted"/>
<sequence>MKGNATSVHRNAALLSLATTTADRVTTSADIDRRLAPVLERLRMPEGLLQRIAGVHERRNWAEGQTFDAAAVSAGEKALAEAGIDRSDVGMVINTSVTRKHLEPSVAVRLHHGLGMPPSAVNFDLANACLGFVNGMTLASQLIDAGQIRYAVVIDGEDADEIQHATIDRLNGPGVTRKDFMREFPTLTLGSGAVAAVIGPADAHPSGHRILGGVTRAATQFNELCVGSVNGMFTDAKALLKGGLELVMSAWKEAKEDWSWSAMDRYILHQVSDVHTDAIIKAAKLDRTRVPLTYPMYGNVGPASIPMTLAQEATTLEPGNRVLLMGVGSGINTAMMEIAW</sequence>
<dbReference type="CDD" id="cd00830">
    <property type="entry name" value="KAS_III"/>
    <property type="match status" value="1"/>
</dbReference>
<organism evidence="5 6">
    <name type="scientific">Actinotalea soli</name>
    <dbReference type="NCBI Taxonomy" id="2819234"/>
    <lineage>
        <taxon>Bacteria</taxon>
        <taxon>Bacillati</taxon>
        <taxon>Actinomycetota</taxon>
        <taxon>Actinomycetes</taxon>
        <taxon>Micrococcales</taxon>
        <taxon>Cellulomonadaceae</taxon>
        <taxon>Actinotalea</taxon>
    </lineage>
</organism>
<dbReference type="GO" id="GO:0044550">
    <property type="term" value="P:secondary metabolite biosynthetic process"/>
    <property type="evidence" value="ECO:0007669"/>
    <property type="project" value="TreeGrafter"/>
</dbReference>
<keyword evidence="1" id="KW-0808">Transferase</keyword>
<dbReference type="InterPro" id="IPR016039">
    <property type="entry name" value="Thiolase-like"/>
</dbReference>
<keyword evidence="2" id="KW-0012">Acyltransferase</keyword>
<dbReference type="InterPro" id="IPR013751">
    <property type="entry name" value="ACP_syn_III_N"/>
</dbReference>
<dbReference type="AlphaFoldDB" id="A0A939RVP4"/>
<name>A0A939RVP4_9CELL</name>
<evidence type="ECO:0000313" key="5">
    <source>
        <dbReference type="EMBL" id="MBO1751346.1"/>
    </source>
</evidence>
<dbReference type="Gene3D" id="3.40.47.10">
    <property type="match status" value="2"/>
</dbReference>
<accession>A0A939RVP4</accession>
<comment type="caution">
    <text evidence="5">The sequence shown here is derived from an EMBL/GenBank/DDBJ whole genome shotgun (WGS) entry which is preliminary data.</text>
</comment>
<gene>
    <name evidence="5" type="ORF">J4G33_05970</name>
</gene>
<protein>
    <submittedName>
        <fullName evidence="5">3-oxoacyl-ACP synthase III</fullName>
    </submittedName>
</protein>
<evidence type="ECO:0000259" key="3">
    <source>
        <dbReference type="Pfam" id="PF08541"/>
    </source>
</evidence>
<dbReference type="PANTHER" id="PTHR34069:SF3">
    <property type="entry name" value="ACYL-COA:ACYL-COA ALKYLTRANSFERASE"/>
    <property type="match status" value="1"/>
</dbReference>
<evidence type="ECO:0000256" key="1">
    <source>
        <dbReference type="ARBA" id="ARBA00022679"/>
    </source>
</evidence>
<dbReference type="GO" id="GO:0004315">
    <property type="term" value="F:3-oxoacyl-[acyl-carrier-protein] synthase activity"/>
    <property type="evidence" value="ECO:0007669"/>
    <property type="project" value="InterPro"/>
</dbReference>
<dbReference type="GO" id="GO:0006633">
    <property type="term" value="P:fatty acid biosynthetic process"/>
    <property type="evidence" value="ECO:0007669"/>
    <property type="project" value="InterPro"/>
</dbReference>
<dbReference type="PANTHER" id="PTHR34069">
    <property type="entry name" value="3-OXOACYL-[ACYL-CARRIER-PROTEIN] SYNTHASE 3"/>
    <property type="match status" value="1"/>
</dbReference>
<reference evidence="5" key="1">
    <citation type="submission" date="2021-03" db="EMBL/GenBank/DDBJ databases">
        <title>Actinotalea soli sp. nov., isolated from soil.</title>
        <authorList>
            <person name="Ping W."/>
            <person name="Zhang J."/>
        </authorList>
    </citation>
    <scope>NUCLEOTIDE SEQUENCE</scope>
    <source>
        <strain evidence="5">BY-33</strain>
    </source>
</reference>
<dbReference type="RefSeq" id="WP_208055007.1">
    <property type="nucleotide sequence ID" value="NZ_JAGEMK010000002.1"/>
</dbReference>
<evidence type="ECO:0000313" key="6">
    <source>
        <dbReference type="Proteomes" id="UP000664209"/>
    </source>
</evidence>